<dbReference type="AlphaFoldDB" id="A0A9P0CZX1"/>
<keyword evidence="3" id="KW-0175">Coiled coil</keyword>
<dbReference type="OrthoDB" id="7764420at2759"/>
<keyword evidence="6" id="KW-1185">Reference proteome</keyword>
<evidence type="ECO:0000256" key="2">
    <source>
        <dbReference type="ARBA" id="ARBA00023125"/>
    </source>
</evidence>
<keyword evidence="2" id="KW-0238">DNA-binding</keyword>
<dbReference type="GO" id="GO:0005634">
    <property type="term" value="C:nucleus"/>
    <property type="evidence" value="ECO:0007669"/>
    <property type="project" value="UniProtKB-SubCell"/>
</dbReference>
<dbReference type="PANTHER" id="PTHR33215">
    <property type="entry name" value="PROTEIN DISTAL ANTENNA"/>
    <property type="match status" value="1"/>
</dbReference>
<dbReference type="InterPro" id="IPR018586">
    <property type="entry name" value="Brinker_DNA-bd"/>
</dbReference>
<accession>A0A9P0CZX1</accession>
<name>A0A9P0CZX1_9CUCU</name>
<dbReference type="InterPro" id="IPR009057">
    <property type="entry name" value="Homeodomain-like_sf"/>
</dbReference>
<reference evidence="5" key="1">
    <citation type="submission" date="2022-01" db="EMBL/GenBank/DDBJ databases">
        <authorList>
            <person name="King R."/>
        </authorList>
    </citation>
    <scope>NUCLEOTIDE SEQUENCE</scope>
</reference>
<evidence type="ECO:0000313" key="5">
    <source>
        <dbReference type="EMBL" id="CAH1107979.1"/>
    </source>
</evidence>
<dbReference type="InterPro" id="IPR051839">
    <property type="entry name" value="RD_transcriptional_regulator"/>
</dbReference>
<dbReference type="PANTHER" id="PTHR33215:SF13">
    <property type="entry name" value="PROTEIN DISTAL ANTENNA"/>
    <property type="match status" value="1"/>
</dbReference>
<dbReference type="GO" id="GO:0003677">
    <property type="term" value="F:DNA binding"/>
    <property type="evidence" value="ECO:0007669"/>
    <property type="project" value="UniProtKB-KW"/>
</dbReference>
<evidence type="ECO:0000256" key="3">
    <source>
        <dbReference type="SAM" id="Coils"/>
    </source>
</evidence>
<dbReference type="Gene3D" id="1.10.10.60">
    <property type="entry name" value="Homeodomain-like"/>
    <property type="match status" value="2"/>
</dbReference>
<feature type="coiled-coil region" evidence="3">
    <location>
        <begin position="391"/>
        <end position="418"/>
    </location>
</feature>
<feature type="domain" description="Brinker DNA-binding" evidence="4">
    <location>
        <begin position="359"/>
        <end position="409"/>
    </location>
</feature>
<evidence type="ECO:0000313" key="6">
    <source>
        <dbReference type="Proteomes" id="UP001153636"/>
    </source>
</evidence>
<sequence>MCTVGENKCTMAHGVNSVIKRGVANTNCRSEGKGIGSRRIFAPHFKLQVLDSYRNDADCKGNQRATARKYGIHRRQIQKWLQVENTLRNSVSKEKSECATETKACEFELTLNVNRQRDDEVFNSGSISIGVEARVPALTQGPLAPPYDSPPPRPLPLDFTTHTRCHTSPIVARPDSPRSPLDPAAPIDLSFKRPTSMTIAPVLCSAPLTPPHTASNHQDTAGQSVYINLPESTTPPQPHPDIWDLSTKSLKRKSPSPVPVVSPKSIKLFKPYLDDINQPEEVKEEPPCCSAALSSPSESSYYSNVCDIKSEYCNTYTLHELQPNYYYYPSYAASAEYECNGYCYEDISYRQSTVPLKHRQSYSLDFKLSAIDCYYQDSVCKGNQRAVATKYNIHRRQIQKWLKQAEELRLKNESMKQIHAAG</sequence>
<dbReference type="Pfam" id="PF09607">
    <property type="entry name" value="BrkDBD"/>
    <property type="match status" value="2"/>
</dbReference>
<proteinExistence type="predicted"/>
<evidence type="ECO:0000259" key="4">
    <source>
        <dbReference type="Pfam" id="PF09607"/>
    </source>
</evidence>
<dbReference type="SUPFAM" id="SSF46689">
    <property type="entry name" value="Homeodomain-like"/>
    <property type="match status" value="1"/>
</dbReference>
<evidence type="ECO:0000256" key="1">
    <source>
        <dbReference type="ARBA" id="ARBA00004123"/>
    </source>
</evidence>
<feature type="domain" description="Brinker DNA-binding" evidence="4">
    <location>
        <begin position="36"/>
        <end position="92"/>
    </location>
</feature>
<protein>
    <recommendedName>
        <fullName evidence="4">Brinker DNA-binding domain-containing protein</fullName>
    </recommendedName>
</protein>
<dbReference type="Proteomes" id="UP001153636">
    <property type="component" value="Chromosome 3"/>
</dbReference>
<organism evidence="5 6">
    <name type="scientific">Psylliodes chrysocephalus</name>
    <dbReference type="NCBI Taxonomy" id="3402493"/>
    <lineage>
        <taxon>Eukaryota</taxon>
        <taxon>Metazoa</taxon>
        <taxon>Ecdysozoa</taxon>
        <taxon>Arthropoda</taxon>
        <taxon>Hexapoda</taxon>
        <taxon>Insecta</taxon>
        <taxon>Pterygota</taxon>
        <taxon>Neoptera</taxon>
        <taxon>Endopterygota</taxon>
        <taxon>Coleoptera</taxon>
        <taxon>Polyphaga</taxon>
        <taxon>Cucujiformia</taxon>
        <taxon>Chrysomeloidea</taxon>
        <taxon>Chrysomelidae</taxon>
        <taxon>Galerucinae</taxon>
        <taxon>Alticini</taxon>
        <taxon>Psylliodes</taxon>
    </lineage>
</organism>
<gene>
    <name evidence="5" type="ORF">PSYICH_LOCUS9267</name>
</gene>
<comment type="subcellular location">
    <subcellularLocation>
        <location evidence="1">Nucleus</location>
    </subcellularLocation>
</comment>
<dbReference type="EMBL" id="OV651815">
    <property type="protein sequence ID" value="CAH1107979.1"/>
    <property type="molecule type" value="Genomic_DNA"/>
</dbReference>